<dbReference type="KEGG" id="tet:TTHERM_000138429"/>
<organism evidence="1 2">
    <name type="scientific">Tetrahymena thermophila (strain SB210)</name>
    <dbReference type="NCBI Taxonomy" id="312017"/>
    <lineage>
        <taxon>Eukaryota</taxon>
        <taxon>Sar</taxon>
        <taxon>Alveolata</taxon>
        <taxon>Ciliophora</taxon>
        <taxon>Intramacronucleata</taxon>
        <taxon>Oligohymenophorea</taxon>
        <taxon>Hymenostomatida</taxon>
        <taxon>Tetrahymenina</taxon>
        <taxon>Tetrahymenidae</taxon>
        <taxon>Tetrahymena</taxon>
    </lineage>
</organism>
<dbReference type="InParanoid" id="W7X806"/>
<protein>
    <submittedName>
        <fullName evidence="1">Uncharacterized protein</fullName>
    </submittedName>
</protein>
<evidence type="ECO:0000313" key="2">
    <source>
        <dbReference type="Proteomes" id="UP000009168"/>
    </source>
</evidence>
<dbReference type="Proteomes" id="UP000009168">
    <property type="component" value="Unassembled WGS sequence"/>
</dbReference>
<proteinExistence type="predicted"/>
<reference evidence="2" key="1">
    <citation type="journal article" date="2006" name="PLoS Biol.">
        <title>Macronuclear genome sequence of the ciliate Tetrahymena thermophila, a model eukaryote.</title>
        <authorList>
            <person name="Eisen J.A."/>
            <person name="Coyne R.S."/>
            <person name="Wu M."/>
            <person name="Wu D."/>
            <person name="Thiagarajan M."/>
            <person name="Wortman J.R."/>
            <person name="Badger J.H."/>
            <person name="Ren Q."/>
            <person name="Amedeo P."/>
            <person name="Jones K.M."/>
            <person name="Tallon L.J."/>
            <person name="Delcher A.L."/>
            <person name="Salzberg S.L."/>
            <person name="Silva J.C."/>
            <person name="Haas B.J."/>
            <person name="Majoros W.H."/>
            <person name="Farzad M."/>
            <person name="Carlton J.M."/>
            <person name="Smith R.K. Jr."/>
            <person name="Garg J."/>
            <person name="Pearlman R.E."/>
            <person name="Karrer K.M."/>
            <person name="Sun L."/>
            <person name="Manning G."/>
            <person name="Elde N.C."/>
            <person name="Turkewitz A.P."/>
            <person name="Asai D.J."/>
            <person name="Wilkes D.E."/>
            <person name="Wang Y."/>
            <person name="Cai H."/>
            <person name="Collins K."/>
            <person name="Stewart B.A."/>
            <person name="Lee S.R."/>
            <person name="Wilamowska K."/>
            <person name="Weinberg Z."/>
            <person name="Ruzzo W.L."/>
            <person name="Wloga D."/>
            <person name="Gaertig J."/>
            <person name="Frankel J."/>
            <person name="Tsao C.-C."/>
            <person name="Gorovsky M.A."/>
            <person name="Keeling P.J."/>
            <person name="Waller R.F."/>
            <person name="Patron N.J."/>
            <person name="Cherry J.M."/>
            <person name="Stover N.A."/>
            <person name="Krieger C.J."/>
            <person name="del Toro C."/>
            <person name="Ryder H.F."/>
            <person name="Williamson S.C."/>
            <person name="Barbeau R.A."/>
            <person name="Hamilton E.P."/>
            <person name="Orias E."/>
        </authorList>
    </citation>
    <scope>NUCLEOTIDE SEQUENCE [LARGE SCALE GENOMIC DNA]</scope>
    <source>
        <strain evidence="2">SB210</strain>
    </source>
</reference>
<dbReference type="RefSeq" id="XP_012653954.1">
    <property type="nucleotide sequence ID" value="XM_012798500.1"/>
</dbReference>
<evidence type="ECO:0000313" key="1">
    <source>
        <dbReference type="EMBL" id="EWS73472.1"/>
    </source>
</evidence>
<sequence length="106" mass="12545">MNFSQFKFISKRKYPCYIERFDTLRRGALLLMLKVYEKSLVYKRHKGPQNGIKNDLKIIVQNLILNLAGSTNSQMVFVIILNMAQKLRNNEQKSINLFQLVLYYII</sequence>
<dbReference type="AlphaFoldDB" id="W7X806"/>
<gene>
    <name evidence="1" type="ORF">TTHERM_000138429</name>
</gene>
<name>W7X806_TETTS</name>
<accession>W7X806</accession>
<dbReference type="GeneID" id="24437475"/>
<dbReference type="EMBL" id="GG662639">
    <property type="protein sequence ID" value="EWS73472.1"/>
    <property type="molecule type" value="Genomic_DNA"/>
</dbReference>
<keyword evidence="2" id="KW-1185">Reference proteome</keyword>